<comment type="caution">
    <text evidence="2">The sequence shown here is derived from an EMBL/GenBank/DDBJ whole genome shotgun (WGS) entry which is preliminary data.</text>
</comment>
<name>A0AAI9XEP6_9PEZI</name>
<reference evidence="2" key="1">
    <citation type="submission" date="2016-11" db="EMBL/GenBank/DDBJ databases">
        <title>The genome sequence of Colletotrichum cuscutae.</title>
        <authorList>
            <person name="Baroncelli R."/>
        </authorList>
    </citation>
    <scope>NUCLEOTIDE SEQUENCE</scope>
    <source>
        <strain evidence="2">IMI 304802</strain>
    </source>
</reference>
<keyword evidence="3" id="KW-1185">Reference proteome</keyword>
<evidence type="ECO:0000313" key="3">
    <source>
        <dbReference type="Proteomes" id="UP001239213"/>
    </source>
</evidence>
<organism evidence="2 3">
    <name type="scientific">Colletotrichum cuscutae</name>
    <dbReference type="NCBI Taxonomy" id="1209917"/>
    <lineage>
        <taxon>Eukaryota</taxon>
        <taxon>Fungi</taxon>
        <taxon>Dikarya</taxon>
        <taxon>Ascomycota</taxon>
        <taxon>Pezizomycotina</taxon>
        <taxon>Sordariomycetes</taxon>
        <taxon>Hypocreomycetidae</taxon>
        <taxon>Glomerellales</taxon>
        <taxon>Glomerellaceae</taxon>
        <taxon>Colletotrichum</taxon>
        <taxon>Colletotrichum acutatum species complex</taxon>
    </lineage>
</organism>
<protein>
    <submittedName>
        <fullName evidence="2">Uncharacterized protein</fullName>
    </submittedName>
</protein>
<accession>A0AAI9XEP6</accession>
<evidence type="ECO:0000256" key="1">
    <source>
        <dbReference type="SAM" id="SignalP"/>
    </source>
</evidence>
<keyword evidence="1" id="KW-0732">Signal</keyword>
<feature type="chain" id="PRO_5042569943" evidence="1">
    <location>
        <begin position="20"/>
        <end position="85"/>
    </location>
</feature>
<feature type="signal peptide" evidence="1">
    <location>
        <begin position="1"/>
        <end position="19"/>
    </location>
</feature>
<dbReference type="Proteomes" id="UP001239213">
    <property type="component" value="Unassembled WGS sequence"/>
</dbReference>
<dbReference type="EMBL" id="MPDP01000316">
    <property type="protein sequence ID" value="KAK1446676.1"/>
    <property type="molecule type" value="Genomic_DNA"/>
</dbReference>
<dbReference type="AlphaFoldDB" id="A0AAI9XEP6"/>
<gene>
    <name evidence="2" type="ORF">CCUS01_12203</name>
</gene>
<proteinExistence type="predicted"/>
<sequence length="85" mass="9131">MQFLNAVLVFASFAVAAPAVDVAAAPIEARAAPSPCYSNQKLTWNTGQIPGSGGWICYEIPSGPCTKYSWKTDLPYYSIRTISSL</sequence>
<evidence type="ECO:0000313" key="2">
    <source>
        <dbReference type="EMBL" id="KAK1446676.1"/>
    </source>
</evidence>